<feature type="non-terminal residue" evidence="6">
    <location>
        <position position="1"/>
    </location>
</feature>
<dbReference type="GO" id="GO:0004065">
    <property type="term" value="F:arylsulfatase activity"/>
    <property type="evidence" value="ECO:0007669"/>
    <property type="project" value="TreeGrafter"/>
</dbReference>
<accession>A0A382ZZX7</accession>
<dbReference type="PANTHER" id="PTHR42693">
    <property type="entry name" value="ARYLSULFATASE FAMILY MEMBER"/>
    <property type="match status" value="1"/>
</dbReference>
<dbReference type="InterPro" id="IPR050738">
    <property type="entry name" value="Sulfatase"/>
</dbReference>
<dbReference type="InterPro" id="IPR017850">
    <property type="entry name" value="Alkaline_phosphatase_core_sf"/>
</dbReference>
<keyword evidence="2" id="KW-0479">Metal-binding</keyword>
<comment type="similarity">
    <text evidence="1">Belongs to the sulfatase family.</text>
</comment>
<evidence type="ECO:0000256" key="4">
    <source>
        <dbReference type="ARBA" id="ARBA00022837"/>
    </source>
</evidence>
<evidence type="ECO:0000256" key="3">
    <source>
        <dbReference type="ARBA" id="ARBA00022801"/>
    </source>
</evidence>
<dbReference type="GO" id="GO:0046872">
    <property type="term" value="F:metal ion binding"/>
    <property type="evidence" value="ECO:0007669"/>
    <property type="project" value="UniProtKB-KW"/>
</dbReference>
<evidence type="ECO:0000256" key="1">
    <source>
        <dbReference type="ARBA" id="ARBA00008779"/>
    </source>
</evidence>
<evidence type="ECO:0000259" key="5">
    <source>
        <dbReference type="Pfam" id="PF00884"/>
    </source>
</evidence>
<dbReference type="PROSITE" id="PS00523">
    <property type="entry name" value="SULFATASE_1"/>
    <property type="match status" value="1"/>
</dbReference>
<dbReference type="AlphaFoldDB" id="A0A382ZZX7"/>
<feature type="domain" description="Sulfatase N-terminal" evidence="5">
    <location>
        <begin position="1"/>
        <end position="250"/>
    </location>
</feature>
<dbReference type="Pfam" id="PF00884">
    <property type="entry name" value="Sulfatase"/>
    <property type="match status" value="1"/>
</dbReference>
<dbReference type="PANTHER" id="PTHR42693:SF33">
    <property type="entry name" value="ARYLSULFATASE"/>
    <property type="match status" value="1"/>
</dbReference>
<gene>
    <name evidence="6" type="ORF">METZ01_LOCUS453082</name>
</gene>
<feature type="non-terminal residue" evidence="6">
    <location>
        <position position="255"/>
    </location>
</feature>
<dbReference type="InterPro" id="IPR024607">
    <property type="entry name" value="Sulfatase_CS"/>
</dbReference>
<reference evidence="6" key="1">
    <citation type="submission" date="2018-05" db="EMBL/GenBank/DDBJ databases">
        <authorList>
            <person name="Lanie J.A."/>
            <person name="Ng W.-L."/>
            <person name="Kazmierczak K.M."/>
            <person name="Andrzejewski T.M."/>
            <person name="Davidsen T.M."/>
            <person name="Wayne K.J."/>
            <person name="Tettelin H."/>
            <person name="Glass J.I."/>
            <person name="Rusch D."/>
            <person name="Podicherti R."/>
            <person name="Tsui H.-C.T."/>
            <person name="Winkler M.E."/>
        </authorList>
    </citation>
    <scope>NUCLEOTIDE SEQUENCE</scope>
</reference>
<protein>
    <recommendedName>
        <fullName evidence="5">Sulfatase N-terminal domain-containing protein</fullName>
    </recommendedName>
</protein>
<organism evidence="6">
    <name type="scientific">marine metagenome</name>
    <dbReference type="NCBI Taxonomy" id="408172"/>
    <lineage>
        <taxon>unclassified sequences</taxon>
        <taxon>metagenomes</taxon>
        <taxon>ecological metagenomes</taxon>
    </lineage>
</organism>
<dbReference type="Gene3D" id="3.40.720.10">
    <property type="entry name" value="Alkaline Phosphatase, subunit A"/>
    <property type="match status" value="1"/>
</dbReference>
<evidence type="ECO:0000313" key="6">
    <source>
        <dbReference type="EMBL" id="SVE00228.1"/>
    </source>
</evidence>
<evidence type="ECO:0000256" key="2">
    <source>
        <dbReference type="ARBA" id="ARBA00022723"/>
    </source>
</evidence>
<name>A0A382ZZX7_9ZZZZ</name>
<proteinExistence type="inferred from homology"/>
<keyword evidence="4" id="KW-0106">Calcium</keyword>
<sequence length="255" mass="28976">SACPVCTPARRTVLTGRKPSNHGVLANHNQPLPWPTLASELKKSGYQTHLIGKSHWGPSPLDVGFDSMIHAGGPRSPGPGSDNEYQQFLRENGITSPRASDAHGCYGNGYPARPWHLEERLHFSNWVADQAIDFIDNRDEDKPFFMWANFIHPHQPLTPPQFYYDKYMAMDLPEPVVGDWARVFDKPVRGLEPEPWRISVDPIVMKQIRAAYYGCIEHIDHQIARMIWHGILPENTVVAFASDHGEMLGDHQWLR</sequence>
<dbReference type="SUPFAM" id="SSF53649">
    <property type="entry name" value="Alkaline phosphatase-like"/>
    <property type="match status" value="1"/>
</dbReference>
<dbReference type="InterPro" id="IPR000917">
    <property type="entry name" value="Sulfatase_N"/>
</dbReference>
<keyword evidence="3" id="KW-0378">Hydrolase</keyword>
<dbReference type="EMBL" id="UINC01187482">
    <property type="protein sequence ID" value="SVE00228.1"/>
    <property type="molecule type" value="Genomic_DNA"/>
</dbReference>